<dbReference type="RefSeq" id="WP_005299263.1">
    <property type="nucleotide sequence ID" value="NZ_PYOG01000022.1"/>
</dbReference>
<gene>
    <name evidence="2" type="ORF">NCTC11647_01379</name>
</gene>
<feature type="domain" description="CD-NTase associated protein 4-like DNA endonuclease" evidence="1">
    <location>
        <begin position="22"/>
        <end position="228"/>
    </location>
</feature>
<sequence length="374" mass="43450">MHIVTDINLKPNFAQADKQDEDAGALTFAKYWYQYNWALLHLFNQMPNFNNCSITMETHEDVMFISNIDYNETKIDLFQVKERSKSGNITSNVICRGSKDKPAIISKIIKNITKERLVKRLNSIALVSSTDYSFKLKNEDDKISSYHSVNFNHLSDEVKNEIKKAVLRDLDISEIPNFLYFIRGMQTTSKDESTLLIIGIIAKYIDSIDPNSSSKPKLIYDAITTELLKIGCSTLKYNNWDDFVKNKTITKKQIEKIIQRRTTREGFTDFESVWIKITNEMSNDANYAKLPIKSKSKMKKKVREYYGLKMTQTNLMFDSFSEKVNELFELSSKEDLYEIIIDIKSNLLKDEKYSDIFNEELLEPAILLEISENI</sequence>
<accession>A0A2T3QGW3</accession>
<dbReference type="Proteomes" id="UP000251647">
    <property type="component" value="Unassembled WGS sequence"/>
</dbReference>
<dbReference type="Pfam" id="PF14130">
    <property type="entry name" value="Cap4_nuclease"/>
    <property type="match status" value="1"/>
</dbReference>
<evidence type="ECO:0000259" key="1">
    <source>
        <dbReference type="Pfam" id="PF14130"/>
    </source>
</evidence>
<dbReference type="InterPro" id="IPR025382">
    <property type="entry name" value="Cap4-like_endonuclease_dom"/>
</dbReference>
<proteinExistence type="predicted"/>
<name>A0A2T3QGW3_PHODM</name>
<dbReference type="EMBL" id="UATL01000001">
    <property type="protein sequence ID" value="SPY28290.1"/>
    <property type="molecule type" value="Genomic_DNA"/>
</dbReference>
<organism evidence="2 3">
    <name type="scientific">Photobacterium damselae</name>
    <dbReference type="NCBI Taxonomy" id="38293"/>
    <lineage>
        <taxon>Bacteria</taxon>
        <taxon>Pseudomonadati</taxon>
        <taxon>Pseudomonadota</taxon>
        <taxon>Gammaproteobacteria</taxon>
        <taxon>Vibrionales</taxon>
        <taxon>Vibrionaceae</taxon>
        <taxon>Photobacterium</taxon>
    </lineage>
</organism>
<dbReference type="AlphaFoldDB" id="A0A2T3QGW3"/>
<reference evidence="2 3" key="1">
    <citation type="submission" date="2018-06" db="EMBL/GenBank/DDBJ databases">
        <authorList>
            <consortium name="Pathogen Informatics"/>
            <person name="Doyle S."/>
        </authorList>
    </citation>
    <scope>NUCLEOTIDE SEQUENCE [LARGE SCALE GENOMIC DNA]</scope>
    <source>
        <strain evidence="2 3">NCTC11647</strain>
    </source>
</reference>
<evidence type="ECO:0000313" key="2">
    <source>
        <dbReference type="EMBL" id="SPY28290.1"/>
    </source>
</evidence>
<evidence type="ECO:0000313" key="3">
    <source>
        <dbReference type="Proteomes" id="UP000251647"/>
    </source>
</evidence>
<protein>
    <recommendedName>
        <fullName evidence="1">CD-NTase associated protein 4-like DNA endonuclease domain-containing protein</fullName>
    </recommendedName>
</protein>
<dbReference type="OrthoDB" id="6618953at2"/>
<dbReference type="GO" id="GO:0004518">
    <property type="term" value="F:nuclease activity"/>
    <property type="evidence" value="ECO:0007669"/>
    <property type="project" value="InterPro"/>
</dbReference>